<accession>A0ACC3TDI4</accession>
<protein>
    <submittedName>
        <fullName evidence="1">Uncharacterized protein</fullName>
    </submittedName>
</protein>
<dbReference type="Proteomes" id="UP001489719">
    <property type="component" value="Unassembled WGS sequence"/>
</dbReference>
<evidence type="ECO:0000313" key="1">
    <source>
        <dbReference type="EMBL" id="KAK9318937.1"/>
    </source>
</evidence>
<sequence>MNIKHISARQIKQTFFLRHTPTITTPAHLILTPDEVNFNARMSGVRIAVEQLFGLVLNKWAYNASKY</sequence>
<reference evidence="2" key="1">
    <citation type="journal article" date="2024" name="Front. Bioeng. Biotechnol.">
        <title>Genome-scale model development and genomic sequencing of the oleaginous clade Lipomyces.</title>
        <authorList>
            <person name="Czajka J.J."/>
            <person name="Han Y."/>
            <person name="Kim J."/>
            <person name="Mondo S.J."/>
            <person name="Hofstad B.A."/>
            <person name="Robles A."/>
            <person name="Haridas S."/>
            <person name="Riley R."/>
            <person name="LaButti K."/>
            <person name="Pangilinan J."/>
            <person name="Andreopoulos W."/>
            <person name="Lipzen A."/>
            <person name="Yan J."/>
            <person name="Wang M."/>
            <person name="Ng V."/>
            <person name="Grigoriev I.V."/>
            <person name="Spatafora J.W."/>
            <person name="Magnuson J.K."/>
            <person name="Baker S.E."/>
            <person name="Pomraning K.R."/>
        </authorList>
    </citation>
    <scope>NUCLEOTIDE SEQUENCE [LARGE SCALE GENOMIC DNA]</scope>
    <source>
        <strain evidence="2">CBS 10300</strain>
    </source>
</reference>
<dbReference type="EMBL" id="MU970262">
    <property type="protein sequence ID" value="KAK9318937.1"/>
    <property type="molecule type" value="Genomic_DNA"/>
</dbReference>
<comment type="caution">
    <text evidence="1">The sequence shown here is derived from an EMBL/GenBank/DDBJ whole genome shotgun (WGS) entry which is preliminary data.</text>
</comment>
<proteinExistence type="predicted"/>
<organism evidence="1 2">
    <name type="scientific">Lipomyces orientalis</name>
    <dbReference type="NCBI Taxonomy" id="1233043"/>
    <lineage>
        <taxon>Eukaryota</taxon>
        <taxon>Fungi</taxon>
        <taxon>Dikarya</taxon>
        <taxon>Ascomycota</taxon>
        <taxon>Saccharomycotina</taxon>
        <taxon>Lipomycetes</taxon>
        <taxon>Lipomycetales</taxon>
        <taxon>Lipomycetaceae</taxon>
        <taxon>Lipomyces</taxon>
    </lineage>
</organism>
<name>A0ACC3TDI4_9ASCO</name>
<evidence type="ECO:0000313" key="2">
    <source>
        <dbReference type="Proteomes" id="UP001489719"/>
    </source>
</evidence>
<keyword evidence="2" id="KW-1185">Reference proteome</keyword>
<gene>
    <name evidence="1" type="ORF">V1517DRAFT_334176</name>
</gene>